<dbReference type="PROSITE" id="PS50977">
    <property type="entry name" value="HTH_TETR_2"/>
    <property type="match status" value="1"/>
</dbReference>
<gene>
    <name evidence="6" type="ORF">EXM22_16095</name>
</gene>
<dbReference type="Proteomes" id="UP000324209">
    <property type="component" value="Chromosome"/>
</dbReference>
<proteinExistence type="predicted"/>
<dbReference type="PRINTS" id="PR00455">
    <property type="entry name" value="HTHTETR"/>
</dbReference>
<evidence type="ECO:0000256" key="2">
    <source>
        <dbReference type="ARBA" id="ARBA00023125"/>
    </source>
</evidence>
<keyword evidence="7" id="KW-1185">Reference proteome</keyword>
<evidence type="ECO:0000313" key="6">
    <source>
        <dbReference type="EMBL" id="QEN09425.1"/>
    </source>
</evidence>
<dbReference type="AlphaFoldDB" id="A0A5C1QMU5"/>
<evidence type="ECO:0000313" key="7">
    <source>
        <dbReference type="Proteomes" id="UP000324209"/>
    </source>
</evidence>
<dbReference type="InterPro" id="IPR001647">
    <property type="entry name" value="HTH_TetR"/>
</dbReference>
<dbReference type="InterPro" id="IPR009057">
    <property type="entry name" value="Homeodomain-like_sf"/>
</dbReference>
<keyword evidence="2 4" id="KW-0238">DNA-binding</keyword>
<name>A0A5C1QMU5_9SPIO</name>
<evidence type="ECO:0000259" key="5">
    <source>
        <dbReference type="PROSITE" id="PS50977"/>
    </source>
</evidence>
<organism evidence="6 7">
    <name type="scientific">Oceanispirochaeta crateris</name>
    <dbReference type="NCBI Taxonomy" id="2518645"/>
    <lineage>
        <taxon>Bacteria</taxon>
        <taxon>Pseudomonadati</taxon>
        <taxon>Spirochaetota</taxon>
        <taxon>Spirochaetia</taxon>
        <taxon>Spirochaetales</taxon>
        <taxon>Spirochaetaceae</taxon>
        <taxon>Oceanispirochaeta</taxon>
    </lineage>
</organism>
<evidence type="ECO:0000256" key="3">
    <source>
        <dbReference type="ARBA" id="ARBA00023163"/>
    </source>
</evidence>
<sequence>MKETKEKILLKALQFLVENDYERVSLNSIADGIGITKGGIYHYFGSKEELFQECLRTVFSKMQNITMNSLKGDYSLEELLRGLFSFETYLNEFEKNTGIDFAGNYLNFSYLMFMGIKKFPAIKELITEIYRGMQKDLENLISHLQTEGDVRKEIDCRQLAFELVAMAEGVMLISEFTSDIDFTTIGESLVQSTLKRVQA</sequence>
<keyword evidence="3" id="KW-0804">Transcription</keyword>
<dbReference type="InterPro" id="IPR011075">
    <property type="entry name" value="TetR_C"/>
</dbReference>
<dbReference type="OrthoDB" id="370473at2"/>
<dbReference type="SUPFAM" id="SSF46689">
    <property type="entry name" value="Homeodomain-like"/>
    <property type="match status" value="1"/>
</dbReference>
<accession>A0A5C1QMU5</accession>
<dbReference type="RefSeq" id="WP_149487500.1">
    <property type="nucleotide sequence ID" value="NZ_CP036150.1"/>
</dbReference>
<protein>
    <submittedName>
        <fullName evidence="6">TetR/AcrR family transcriptional regulator</fullName>
    </submittedName>
</protein>
<keyword evidence="1" id="KW-0805">Transcription regulation</keyword>
<dbReference type="Pfam" id="PF16925">
    <property type="entry name" value="TetR_C_13"/>
    <property type="match status" value="1"/>
</dbReference>
<dbReference type="Pfam" id="PF00440">
    <property type="entry name" value="TetR_N"/>
    <property type="match status" value="1"/>
</dbReference>
<dbReference type="EMBL" id="CP036150">
    <property type="protein sequence ID" value="QEN09425.1"/>
    <property type="molecule type" value="Genomic_DNA"/>
</dbReference>
<dbReference type="PANTHER" id="PTHR47506:SF6">
    <property type="entry name" value="HTH-TYPE TRANSCRIPTIONAL REPRESSOR NEMR"/>
    <property type="match status" value="1"/>
</dbReference>
<feature type="domain" description="HTH tetR-type" evidence="5">
    <location>
        <begin position="2"/>
        <end position="62"/>
    </location>
</feature>
<dbReference type="InterPro" id="IPR036271">
    <property type="entry name" value="Tet_transcr_reg_TetR-rel_C_sf"/>
</dbReference>
<dbReference type="KEGG" id="ock:EXM22_16095"/>
<reference evidence="6 7" key="1">
    <citation type="submission" date="2019-02" db="EMBL/GenBank/DDBJ databases">
        <title>Complete Genome Sequence and Methylome Analysis of free living Spirochaetas.</title>
        <authorList>
            <person name="Fomenkov A."/>
            <person name="Dubinina G."/>
            <person name="Leshcheva N."/>
            <person name="Mikheeva N."/>
            <person name="Grabovich M."/>
            <person name="Vincze T."/>
            <person name="Roberts R.J."/>
        </authorList>
    </citation>
    <scope>NUCLEOTIDE SEQUENCE [LARGE SCALE GENOMIC DNA]</scope>
    <source>
        <strain evidence="6 7">K2</strain>
    </source>
</reference>
<dbReference type="Gene3D" id="1.10.357.10">
    <property type="entry name" value="Tetracycline Repressor, domain 2"/>
    <property type="match status" value="1"/>
</dbReference>
<dbReference type="SUPFAM" id="SSF48498">
    <property type="entry name" value="Tetracyclin repressor-like, C-terminal domain"/>
    <property type="match status" value="1"/>
</dbReference>
<dbReference type="PANTHER" id="PTHR47506">
    <property type="entry name" value="TRANSCRIPTIONAL REGULATORY PROTEIN"/>
    <property type="match status" value="1"/>
</dbReference>
<dbReference type="GO" id="GO:0003677">
    <property type="term" value="F:DNA binding"/>
    <property type="evidence" value="ECO:0007669"/>
    <property type="project" value="UniProtKB-UniRule"/>
</dbReference>
<evidence type="ECO:0000256" key="4">
    <source>
        <dbReference type="PROSITE-ProRule" id="PRU00335"/>
    </source>
</evidence>
<evidence type="ECO:0000256" key="1">
    <source>
        <dbReference type="ARBA" id="ARBA00023015"/>
    </source>
</evidence>
<feature type="DNA-binding region" description="H-T-H motif" evidence="4">
    <location>
        <begin position="25"/>
        <end position="44"/>
    </location>
</feature>